<feature type="compositionally biased region" description="Basic and acidic residues" evidence="2">
    <location>
        <begin position="243"/>
        <end position="253"/>
    </location>
</feature>
<comment type="caution">
    <text evidence="3">The sequence shown here is derived from an EMBL/GenBank/DDBJ whole genome shotgun (WGS) entry which is preliminary data.</text>
</comment>
<feature type="region of interest" description="Disordered" evidence="2">
    <location>
        <begin position="231"/>
        <end position="253"/>
    </location>
</feature>
<gene>
    <name evidence="3" type="ORF">RhiirA4_548839</name>
</gene>
<evidence type="ECO:0000313" key="3">
    <source>
        <dbReference type="EMBL" id="PKY55645.1"/>
    </source>
</evidence>
<keyword evidence="1" id="KW-0175">Coiled coil</keyword>
<feature type="coiled-coil region" evidence="1">
    <location>
        <begin position="34"/>
        <end position="61"/>
    </location>
</feature>
<reference evidence="3 4" key="1">
    <citation type="submission" date="2015-10" db="EMBL/GenBank/DDBJ databases">
        <title>Genome analyses suggest a sexual origin of heterokaryosis in a supposedly ancient asexual fungus.</title>
        <authorList>
            <person name="Ropars J."/>
            <person name="Sedzielewska K."/>
            <person name="Noel J."/>
            <person name="Charron P."/>
            <person name="Farinelli L."/>
            <person name="Marton T."/>
            <person name="Kruger M."/>
            <person name="Pelin A."/>
            <person name="Brachmann A."/>
            <person name="Corradi N."/>
        </authorList>
    </citation>
    <scope>NUCLEOTIDE SEQUENCE [LARGE SCALE GENOMIC DNA]</scope>
    <source>
        <strain evidence="3 4">A4</strain>
    </source>
</reference>
<proteinExistence type="predicted"/>
<name>A0A2I1H9W5_9GLOM</name>
<dbReference type="VEuPathDB" id="FungiDB:RhiirA1_447578"/>
<feature type="region of interest" description="Disordered" evidence="2">
    <location>
        <begin position="1"/>
        <end position="20"/>
    </location>
</feature>
<evidence type="ECO:0000256" key="2">
    <source>
        <dbReference type="SAM" id="MobiDB-lite"/>
    </source>
</evidence>
<dbReference type="VEuPathDB" id="FungiDB:RhiirFUN_010602"/>
<sequence length="338" mass="39253">MSSKATSSSKRKESRNAHDSSISRITVERILSKLSSLELKMDQINTTLSDLADKVSKLDDQMKNESGDQDLVSSAVKQFLSENYSEFYKRVSRRNWISYYENNIFPQLLDKHRSHRGTLSSRIKDTMFAIFGDDQLPPINSSATPEKISIWKKSQEVRNCYKKLNTHMEKILVKLYGPDKEKRSEVQVAFAMALVEEILNPQKNHLKISEVLMQLKIEKYLNKLRNNSYSFSEEEHSDEEYLSGERGEGEGSKDYENPGGEWFFHIFQFRRFFRSLWSLDLGSRFLAIKRRTALFGCMVGKGDSNKKVTLKCLYNSQESIDFLISEANKYPTELRIRV</sequence>
<evidence type="ECO:0000313" key="4">
    <source>
        <dbReference type="Proteomes" id="UP000234323"/>
    </source>
</evidence>
<dbReference type="VEuPathDB" id="FungiDB:FUN_024766"/>
<dbReference type="Proteomes" id="UP000234323">
    <property type="component" value="Unassembled WGS sequence"/>
</dbReference>
<dbReference type="AlphaFoldDB" id="A0A2I1H9W5"/>
<organism evidence="3 4">
    <name type="scientific">Rhizophagus irregularis</name>
    <dbReference type="NCBI Taxonomy" id="588596"/>
    <lineage>
        <taxon>Eukaryota</taxon>
        <taxon>Fungi</taxon>
        <taxon>Fungi incertae sedis</taxon>
        <taxon>Mucoromycota</taxon>
        <taxon>Glomeromycotina</taxon>
        <taxon>Glomeromycetes</taxon>
        <taxon>Glomerales</taxon>
        <taxon>Glomeraceae</taxon>
        <taxon>Rhizophagus</taxon>
    </lineage>
</organism>
<accession>A0A2I1H9W5</accession>
<protein>
    <submittedName>
        <fullName evidence="3">Uncharacterized protein</fullName>
    </submittedName>
</protein>
<evidence type="ECO:0000256" key="1">
    <source>
        <dbReference type="SAM" id="Coils"/>
    </source>
</evidence>
<keyword evidence="4" id="KW-1185">Reference proteome</keyword>
<dbReference type="EMBL" id="LLXI01001913">
    <property type="protein sequence ID" value="PKY55645.1"/>
    <property type="molecule type" value="Genomic_DNA"/>
</dbReference>